<evidence type="ECO:0000256" key="1">
    <source>
        <dbReference type="ARBA" id="ARBA00009477"/>
    </source>
</evidence>
<dbReference type="GO" id="GO:0015562">
    <property type="term" value="F:efflux transmembrane transporter activity"/>
    <property type="evidence" value="ECO:0007669"/>
    <property type="project" value="TreeGrafter"/>
</dbReference>
<proteinExistence type="inferred from homology"/>
<feature type="region of interest" description="Disordered" evidence="3">
    <location>
        <begin position="1"/>
        <end position="28"/>
    </location>
</feature>
<dbReference type="Gene3D" id="2.40.50.100">
    <property type="match status" value="1"/>
</dbReference>
<protein>
    <submittedName>
        <fullName evidence="5">Efflux RND transporter periplasmic adaptor subunit</fullName>
    </submittedName>
</protein>
<dbReference type="SUPFAM" id="SSF111369">
    <property type="entry name" value="HlyD-like secretion proteins"/>
    <property type="match status" value="2"/>
</dbReference>
<dbReference type="InterPro" id="IPR006143">
    <property type="entry name" value="RND_pump_MFP"/>
</dbReference>
<dbReference type="AlphaFoldDB" id="A0A857CBZ0"/>
<feature type="coiled-coil region" evidence="2">
    <location>
        <begin position="150"/>
        <end position="198"/>
    </location>
</feature>
<dbReference type="Gene3D" id="2.40.420.20">
    <property type="match status" value="1"/>
</dbReference>
<evidence type="ECO:0000256" key="4">
    <source>
        <dbReference type="SAM" id="Phobius"/>
    </source>
</evidence>
<dbReference type="Gene3D" id="2.40.30.170">
    <property type="match status" value="1"/>
</dbReference>
<dbReference type="Proteomes" id="UP000435648">
    <property type="component" value="Chromosome"/>
</dbReference>
<feature type="coiled-coil region" evidence="2">
    <location>
        <begin position="230"/>
        <end position="264"/>
    </location>
</feature>
<keyword evidence="2" id="KW-0175">Coiled coil</keyword>
<dbReference type="EMBL" id="CP046908">
    <property type="protein sequence ID" value="QGZ36388.1"/>
    <property type="molecule type" value="Genomic_DNA"/>
</dbReference>
<dbReference type="NCBIfam" id="TIGR01730">
    <property type="entry name" value="RND_mfp"/>
    <property type="match status" value="1"/>
</dbReference>
<evidence type="ECO:0000313" key="5">
    <source>
        <dbReference type="EMBL" id="QGZ36388.1"/>
    </source>
</evidence>
<evidence type="ECO:0000256" key="3">
    <source>
        <dbReference type="SAM" id="MobiDB-lite"/>
    </source>
</evidence>
<dbReference type="PANTHER" id="PTHR30469:SF12">
    <property type="entry name" value="MULTIDRUG RESISTANCE PROTEIN MDTA"/>
    <property type="match status" value="1"/>
</dbReference>
<dbReference type="PANTHER" id="PTHR30469">
    <property type="entry name" value="MULTIDRUG RESISTANCE PROTEIN MDTA"/>
    <property type="match status" value="1"/>
</dbReference>
<feature type="transmembrane region" description="Helical" evidence="4">
    <location>
        <begin position="39"/>
        <end position="61"/>
    </location>
</feature>
<dbReference type="GO" id="GO:1990281">
    <property type="term" value="C:efflux pump complex"/>
    <property type="evidence" value="ECO:0007669"/>
    <property type="project" value="TreeGrafter"/>
</dbReference>
<dbReference type="Gene3D" id="1.10.287.470">
    <property type="entry name" value="Helix hairpin bin"/>
    <property type="match status" value="1"/>
</dbReference>
<accession>A0A857CBZ0</accession>
<feature type="compositionally biased region" description="Basic and acidic residues" evidence="3">
    <location>
        <begin position="1"/>
        <end position="27"/>
    </location>
</feature>
<keyword evidence="4" id="KW-1133">Transmembrane helix</keyword>
<gene>
    <name evidence="5" type="ORF">GH266_18985</name>
</gene>
<comment type="similarity">
    <text evidence="1">Belongs to the membrane fusion protein (MFP) (TC 8.A.1) family.</text>
</comment>
<keyword evidence="4" id="KW-0812">Transmembrane</keyword>
<dbReference type="KEGG" id="siw:GH266_18985"/>
<evidence type="ECO:0000256" key="2">
    <source>
        <dbReference type="SAM" id="Coils"/>
    </source>
</evidence>
<organism evidence="5 6">
    <name type="scientific">Stappia indica</name>
    <dbReference type="NCBI Taxonomy" id="538381"/>
    <lineage>
        <taxon>Bacteria</taxon>
        <taxon>Pseudomonadati</taxon>
        <taxon>Pseudomonadota</taxon>
        <taxon>Alphaproteobacteria</taxon>
        <taxon>Hyphomicrobiales</taxon>
        <taxon>Stappiaceae</taxon>
        <taxon>Stappia</taxon>
    </lineage>
</organism>
<sequence length="463" mass="50454">MEKSVMLKSVDDNNRTPRGEVAFERPQTRGRSAGRTGILAAKLVLQAVIALAVLIAAYVGMNRLILAKDPVPVRPARETAYIVETTPVEMRDHAPMLSLYGEVTAARTAELRTLVAGEIIRVNPALETGSIISSGEELLAVDPFQYEGAVTEARANLVEARAALVEARGRVSTEEGNVERAREQLEFAQRDLQRAEQLLGSGSVTERTVDERRLLVSQRGQALEQRRYALDVEKARVDQQQAAIDRLQWRLSQAERNLADTVLKAPFDAVVRSENAAIGRLVGVNDVVATLYARDALEVRFSLSDNQYGRILSDNGTVVGRPVEVLWHIGGQPVAYRGEIRRIGAEVALARGGIDVYASVTVADGQPALRPGAFVELRLADRTYPASARIPEGAIYGTDHVFVVDEENRTRRRDIEVLAFDGTHVIVSGDLATGDRLVSTRLDKAGEGLLVSEPRNRGANTGG</sequence>
<reference evidence="5 6" key="1">
    <citation type="submission" date="2019-12" db="EMBL/GenBank/DDBJ databases">
        <title>The genome of Stappia indica PHM037.</title>
        <authorList>
            <person name="Kacar D."/>
            <person name="Galan B."/>
            <person name="Canedo L."/>
            <person name="Rodriguez P."/>
            <person name="de la Calle F."/>
            <person name="Garcia J.L."/>
        </authorList>
    </citation>
    <scope>NUCLEOTIDE SEQUENCE [LARGE SCALE GENOMIC DNA]</scope>
    <source>
        <strain evidence="5 6">PHM037</strain>
    </source>
</reference>
<keyword evidence="4" id="KW-0472">Membrane</keyword>
<name>A0A857CBZ0_9HYPH</name>
<evidence type="ECO:0000313" key="6">
    <source>
        <dbReference type="Proteomes" id="UP000435648"/>
    </source>
</evidence>